<organism evidence="1 2">
    <name type="scientific">Trichoderma asperellum</name>
    <name type="common">Filamentous fungus</name>
    <dbReference type="NCBI Taxonomy" id="101201"/>
    <lineage>
        <taxon>Eukaryota</taxon>
        <taxon>Fungi</taxon>
        <taxon>Dikarya</taxon>
        <taxon>Ascomycota</taxon>
        <taxon>Pezizomycotina</taxon>
        <taxon>Sordariomycetes</taxon>
        <taxon>Hypocreomycetidae</taxon>
        <taxon>Hypocreales</taxon>
        <taxon>Hypocreaceae</taxon>
        <taxon>Trichoderma</taxon>
    </lineage>
</organism>
<protein>
    <submittedName>
        <fullName evidence="1">Uncharacterized protein</fullName>
    </submittedName>
</protein>
<comment type="caution">
    <text evidence="1">The sequence shown here is derived from an EMBL/GenBank/DDBJ whole genome shotgun (WGS) entry which is preliminary data.</text>
</comment>
<dbReference type="AlphaFoldDB" id="A0A6V8QWL9"/>
<sequence>MQSALHMATGDAHPFAQIAGRVYEVAALLSIQILRRANNACVILSNDKAAIEAKTFHCGQTTTNLVIGRKGDNGLDKRRFSGLNASGVYTALWLSIWPIKKPKHGKLLPNEAEELSVCELKLDPLNSALVKFSPQPRRRRTRL</sequence>
<evidence type="ECO:0000313" key="2">
    <source>
        <dbReference type="Proteomes" id="UP000517252"/>
    </source>
</evidence>
<proteinExistence type="predicted"/>
<evidence type="ECO:0000313" key="1">
    <source>
        <dbReference type="EMBL" id="GFP54823.1"/>
    </source>
</evidence>
<reference evidence="1 2" key="1">
    <citation type="submission" date="2020-07" db="EMBL/GenBank/DDBJ databases">
        <title>Trichoderma asperellum IC-1 whole genome shotgun sequence.</title>
        <authorList>
            <person name="Kanamasa S."/>
            <person name="Takahashi H."/>
        </authorList>
    </citation>
    <scope>NUCLEOTIDE SEQUENCE [LARGE SCALE GENOMIC DNA]</scope>
    <source>
        <strain evidence="1 2">IC-1</strain>
    </source>
</reference>
<dbReference type="EMBL" id="BLZH01000004">
    <property type="protein sequence ID" value="GFP54823.1"/>
    <property type="molecule type" value="Genomic_DNA"/>
</dbReference>
<dbReference type="Proteomes" id="UP000517252">
    <property type="component" value="Unassembled WGS sequence"/>
</dbReference>
<accession>A0A6V8QWL9</accession>
<name>A0A6V8QWL9_TRIAP</name>
<gene>
    <name evidence="1" type="ORF">TASIC1_0004044700</name>
</gene>